<dbReference type="Gene3D" id="3.40.50.300">
    <property type="entry name" value="P-loop containing nucleotide triphosphate hydrolases"/>
    <property type="match status" value="1"/>
</dbReference>
<keyword evidence="3 11" id="KW-0548">Nucleotidyltransferase</keyword>
<dbReference type="Pfam" id="PF13177">
    <property type="entry name" value="DNA_pol3_delta2"/>
    <property type="match status" value="1"/>
</dbReference>
<dbReference type="InterPro" id="IPR008921">
    <property type="entry name" value="DNA_pol3_clamp-load_cplx_C"/>
</dbReference>
<dbReference type="Gene3D" id="1.10.8.60">
    <property type="match status" value="1"/>
</dbReference>
<dbReference type="Pfam" id="PF12169">
    <property type="entry name" value="DNA_pol3_gamma3"/>
    <property type="match status" value="1"/>
</dbReference>
<feature type="compositionally biased region" description="Low complexity" evidence="12">
    <location>
        <begin position="397"/>
        <end position="419"/>
    </location>
</feature>
<evidence type="ECO:0000256" key="8">
    <source>
        <dbReference type="ARBA" id="ARBA00022840"/>
    </source>
</evidence>
<dbReference type="Pfam" id="PF22608">
    <property type="entry name" value="DNAX_ATPase_lid"/>
    <property type="match status" value="1"/>
</dbReference>
<dbReference type="EMBL" id="VULO01000007">
    <property type="protein sequence ID" value="MSS84537.1"/>
    <property type="molecule type" value="Genomic_DNA"/>
</dbReference>
<dbReference type="InterPro" id="IPR045085">
    <property type="entry name" value="HLD_clamp_pol_III_gamma_tau"/>
</dbReference>
<feature type="compositionally biased region" description="Low complexity" evidence="12">
    <location>
        <begin position="547"/>
        <end position="556"/>
    </location>
</feature>
<keyword evidence="9 11" id="KW-0239">DNA-directed DNA polymerase</keyword>
<sequence length="603" mass="64139">MAQALYRRYRPDTFAHLVGQDHVTDTLRAALDGGRASHAYLFSGPRGCGKTTSARIMARCLNCAEGPTSTPCGTCESCIELASGGSGSLDVIEMDAASNRGIDDARDLRERAEFAPVRDRYKVIILDEAHMVTKEGANALLKLIEEPPAHVKFIFATTEPEKMLPTIRSRTHHYQFRLVPPQVLRPYLETICQQEGVQVEPGVLDLVIRAGGGSVRDSLSVLDQLLAGAENGSLPYARCAALLGYTDANLLDEVIDALGAGDGAAVFTGIERVTSSGVDPKRFAEDLLQRLRDLVICALAADQASAILPHIADDQLARMKQQAEQWGSRLLSRRADIVEEALANMVGATPPRLMLELLMGRLLVAGVAESTPTVQPTPPVAAAPQSRPTPVPAPVVSQPTETSTPPAATPQPRATQAAPEPTPREPQPATHATNANFTAQWDRIVDEAKKLSAIAGAIIRDAKATVSGTTVYVSLAGPLASRLPANREKIEQAITTVMGPGWTLSEGAPPADPKVPAPEAAPHPIEKSQPAPPHSSEPAPPPPEPAPVLEDPAPYDEAPPMPEPEEDLPSEDDRDIEAPPPPGVPQVLSILGGTIVEERIKEA</sequence>
<dbReference type="NCBIfam" id="TIGR02397">
    <property type="entry name" value="dnaX_nterm"/>
    <property type="match status" value="1"/>
</dbReference>
<dbReference type="RefSeq" id="WP_318656579.1">
    <property type="nucleotide sequence ID" value="NZ_VULO01000007.1"/>
</dbReference>
<dbReference type="PANTHER" id="PTHR11669:SF0">
    <property type="entry name" value="PROTEIN STICHEL-LIKE 2"/>
    <property type="match status" value="1"/>
</dbReference>
<dbReference type="EC" id="2.7.7.7" evidence="11"/>
<feature type="domain" description="AAA+ ATPase" evidence="13">
    <location>
        <begin position="36"/>
        <end position="179"/>
    </location>
</feature>
<dbReference type="GO" id="GO:0009360">
    <property type="term" value="C:DNA polymerase III complex"/>
    <property type="evidence" value="ECO:0007669"/>
    <property type="project" value="InterPro"/>
</dbReference>
<dbReference type="CDD" id="cd18137">
    <property type="entry name" value="HLD_clamp_pol_III_gamma_tau"/>
    <property type="match status" value="1"/>
</dbReference>
<evidence type="ECO:0000256" key="7">
    <source>
        <dbReference type="ARBA" id="ARBA00022833"/>
    </source>
</evidence>
<dbReference type="GO" id="GO:0005524">
    <property type="term" value="F:ATP binding"/>
    <property type="evidence" value="ECO:0007669"/>
    <property type="project" value="UniProtKB-KW"/>
</dbReference>
<feature type="region of interest" description="Disordered" evidence="12">
    <location>
        <begin position="371"/>
        <end position="435"/>
    </location>
</feature>
<dbReference type="InterPro" id="IPR022754">
    <property type="entry name" value="DNA_pol_III_gamma-3"/>
</dbReference>
<keyword evidence="8 11" id="KW-0067">ATP-binding</keyword>
<dbReference type="InterPro" id="IPR003593">
    <property type="entry name" value="AAA+_ATPase"/>
</dbReference>
<name>A0A6N7VRX7_9ACTO</name>
<evidence type="ECO:0000256" key="6">
    <source>
        <dbReference type="ARBA" id="ARBA00022741"/>
    </source>
</evidence>
<dbReference type="SMART" id="SM00382">
    <property type="entry name" value="AAA"/>
    <property type="match status" value="1"/>
</dbReference>
<keyword evidence="15" id="KW-1185">Reference proteome</keyword>
<dbReference type="CDD" id="cd00009">
    <property type="entry name" value="AAA"/>
    <property type="match status" value="1"/>
</dbReference>
<comment type="function">
    <text evidence="11">DNA polymerase III is a complex, multichain enzyme responsible for most of the replicative synthesis in bacteria. This DNA polymerase also exhibits 3' to 5' exonuclease activity.</text>
</comment>
<comment type="similarity">
    <text evidence="1 11">Belongs to the DnaX/STICHEL family.</text>
</comment>
<protein>
    <recommendedName>
        <fullName evidence="11">DNA polymerase III subunit gamma/tau</fullName>
        <ecNumber evidence="11">2.7.7.7</ecNumber>
    </recommendedName>
</protein>
<comment type="catalytic activity">
    <reaction evidence="10 11">
        <text>DNA(n) + a 2'-deoxyribonucleoside 5'-triphosphate = DNA(n+1) + diphosphate</text>
        <dbReference type="Rhea" id="RHEA:22508"/>
        <dbReference type="Rhea" id="RHEA-COMP:17339"/>
        <dbReference type="Rhea" id="RHEA-COMP:17340"/>
        <dbReference type="ChEBI" id="CHEBI:33019"/>
        <dbReference type="ChEBI" id="CHEBI:61560"/>
        <dbReference type="ChEBI" id="CHEBI:173112"/>
        <dbReference type="EC" id="2.7.7.7"/>
    </reaction>
</comment>
<evidence type="ECO:0000256" key="2">
    <source>
        <dbReference type="ARBA" id="ARBA00022679"/>
    </source>
</evidence>
<dbReference type="PANTHER" id="PTHR11669">
    <property type="entry name" value="REPLICATION FACTOR C / DNA POLYMERASE III GAMMA-TAU SUBUNIT"/>
    <property type="match status" value="1"/>
</dbReference>
<dbReference type="GO" id="GO:0003677">
    <property type="term" value="F:DNA binding"/>
    <property type="evidence" value="ECO:0007669"/>
    <property type="project" value="InterPro"/>
</dbReference>
<evidence type="ECO:0000256" key="10">
    <source>
        <dbReference type="ARBA" id="ARBA00049244"/>
    </source>
</evidence>
<dbReference type="GO" id="GO:0006261">
    <property type="term" value="P:DNA-templated DNA replication"/>
    <property type="evidence" value="ECO:0007669"/>
    <property type="project" value="TreeGrafter"/>
</dbReference>
<reference evidence="14 15" key="1">
    <citation type="submission" date="2019-08" db="EMBL/GenBank/DDBJ databases">
        <title>In-depth cultivation of the pig gut microbiome towards novel bacterial diversity and tailored functional studies.</title>
        <authorList>
            <person name="Wylensek D."/>
            <person name="Hitch T.C.A."/>
            <person name="Clavel T."/>
        </authorList>
    </citation>
    <scope>NUCLEOTIDE SEQUENCE [LARGE SCALE GENOMIC DNA]</scope>
    <source>
        <strain evidence="14 15">WB03_NA08</strain>
    </source>
</reference>
<evidence type="ECO:0000256" key="12">
    <source>
        <dbReference type="SAM" id="MobiDB-lite"/>
    </source>
</evidence>
<proteinExistence type="inferred from homology"/>
<keyword evidence="6 11" id="KW-0547">Nucleotide-binding</keyword>
<gene>
    <name evidence="11" type="primary">dnaX</name>
    <name evidence="14" type="ORF">FYJ24_07115</name>
</gene>
<dbReference type="AlphaFoldDB" id="A0A6N7VRX7"/>
<feature type="compositionally biased region" description="Acidic residues" evidence="12">
    <location>
        <begin position="563"/>
        <end position="575"/>
    </location>
</feature>
<evidence type="ECO:0000256" key="4">
    <source>
        <dbReference type="ARBA" id="ARBA00022705"/>
    </source>
</evidence>
<evidence type="ECO:0000256" key="5">
    <source>
        <dbReference type="ARBA" id="ARBA00022723"/>
    </source>
</evidence>
<dbReference type="Proteomes" id="UP000470875">
    <property type="component" value="Unassembled WGS sequence"/>
</dbReference>
<dbReference type="NCBIfam" id="NF005846">
    <property type="entry name" value="PRK07764.1-6"/>
    <property type="match status" value="1"/>
</dbReference>
<comment type="caution">
    <text evidence="14">The sequence shown here is derived from an EMBL/GenBank/DDBJ whole genome shotgun (WGS) entry which is preliminary data.</text>
</comment>
<dbReference type="Gene3D" id="1.20.272.10">
    <property type="match status" value="1"/>
</dbReference>
<dbReference type="FunFam" id="3.40.50.300:FF:000014">
    <property type="entry name" value="DNA polymerase III subunit gamma/tau"/>
    <property type="match status" value="1"/>
</dbReference>
<dbReference type="GO" id="GO:0003887">
    <property type="term" value="F:DNA-directed DNA polymerase activity"/>
    <property type="evidence" value="ECO:0007669"/>
    <property type="project" value="UniProtKB-KW"/>
</dbReference>
<dbReference type="InterPro" id="IPR012763">
    <property type="entry name" value="DNA_pol_III_sug/sutau_N"/>
</dbReference>
<dbReference type="SUPFAM" id="SSF48019">
    <property type="entry name" value="post-AAA+ oligomerization domain-like"/>
    <property type="match status" value="1"/>
</dbReference>
<dbReference type="SUPFAM" id="SSF52540">
    <property type="entry name" value="P-loop containing nucleoside triphosphate hydrolases"/>
    <property type="match status" value="1"/>
</dbReference>
<evidence type="ECO:0000256" key="9">
    <source>
        <dbReference type="ARBA" id="ARBA00022932"/>
    </source>
</evidence>
<dbReference type="InterPro" id="IPR050238">
    <property type="entry name" value="DNA_Rep/Repair_Clamp_Loader"/>
</dbReference>
<evidence type="ECO:0000256" key="3">
    <source>
        <dbReference type="ARBA" id="ARBA00022695"/>
    </source>
</evidence>
<evidence type="ECO:0000259" key="13">
    <source>
        <dbReference type="SMART" id="SM00382"/>
    </source>
</evidence>
<feature type="compositionally biased region" description="Pro residues" evidence="12">
    <location>
        <begin position="375"/>
        <end position="393"/>
    </location>
</feature>
<keyword evidence="5" id="KW-0479">Metal-binding</keyword>
<accession>A0A6N7VRX7</accession>
<evidence type="ECO:0000313" key="15">
    <source>
        <dbReference type="Proteomes" id="UP000470875"/>
    </source>
</evidence>
<evidence type="ECO:0000256" key="11">
    <source>
        <dbReference type="RuleBase" id="RU364063"/>
    </source>
</evidence>
<evidence type="ECO:0000256" key="1">
    <source>
        <dbReference type="ARBA" id="ARBA00006360"/>
    </source>
</evidence>
<feature type="compositionally biased region" description="Pro residues" evidence="12">
    <location>
        <begin position="530"/>
        <end position="546"/>
    </location>
</feature>
<keyword evidence="2 11" id="KW-0808">Transferase</keyword>
<feature type="compositionally biased region" description="Pro residues" evidence="12">
    <location>
        <begin position="510"/>
        <end position="521"/>
    </location>
</feature>
<keyword evidence="4 11" id="KW-0235">DNA replication</keyword>
<dbReference type="InterPro" id="IPR027417">
    <property type="entry name" value="P-loop_NTPase"/>
</dbReference>
<dbReference type="GO" id="GO:0046872">
    <property type="term" value="F:metal ion binding"/>
    <property type="evidence" value="ECO:0007669"/>
    <property type="project" value="UniProtKB-KW"/>
</dbReference>
<feature type="region of interest" description="Disordered" evidence="12">
    <location>
        <begin position="501"/>
        <end position="590"/>
    </location>
</feature>
<evidence type="ECO:0000313" key="14">
    <source>
        <dbReference type="EMBL" id="MSS84537.1"/>
    </source>
</evidence>
<keyword evidence="7" id="KW-0862">Zinc</keyword>
<organism evidence="14 15">
    <name type="scientific">Scrofimicrobium canadense</name>
    <dbReference type="NCBI Taxonomy" id="2652290"/>
    <lineage>
        <taxon>Bacteria</taxon>
        <taxon>Bacillati</taxon>
        <taxon>Actinomycetota</taxon>
        <taxon>Actinomycetes</taxon>
        <taxon>Actinomycetales</taxon>
        <taxon>Actinomycetaceae</taxon>
        <taxon>Scrofimicrobium</taxon>
    </lineage>
</organism>
<comment type="subunit">
    <text evidence="11">DNA polymerase III contains a core (composed of alpha, epsilon and theta chains) that associates with a tau subunit. This core dimerizes to form the POLIII' complex. PolIII' associates with the gamma complex (composed of gamma, delta, delta', psi and chi chains) and with the beta chain to form the complete DNA polymerase III complex.</text>
</comment>